<dbReference type="AlphaFoldDB" id="F0V871"/>
<keyword evidence="4" id="KW-0747">Spliceosome</keyword>
<organism evidence="13 15">
    <name type="scientific">Neospora caninum (strain Liverpool)</name>
    <dbReference type="NCBI Taxonomy" id="572307"/>
    <lineage>
        <taxon>Eukaryota</taxon>
        <taxon>Sar</taxon>
        <taxon>Alveolata</taxon>
        <taxon>Apicomplexa</taxon>
        <taxon>Conoidasida</taxon>
        <taxon>Coccidia</taxon>
        <taxon>Eucoccidiorida</taxon>
        <taxon>Eimeriorina</taxon>
        <taxon>Sarcocystidae</taxon>
        <taxon>Neospora</taxon>
    </lineage>
</organism>
<feature type="region of interest" description="Disordered" evidence="11">
    <location>
        <begin position="130"/>
        <end position="151"/>
    </location>
</feature>
<reference evidence="14" key="4">
    <citation type="journal article" date="2015" name="PLoS ONE">
        <title>Comprehensive Evaluation of Toxoplasma gondii VEG and Neospora caninum LIV Genomes with Tachyzoite Stage Transcriptome and Proteome Defines Novel Transcript Features.</title>
        <authorList>
            <person name="Ramaprasad A."/>
            <person name="Mourier T."/>
            <person name="Naeem R."/>
            <person name="Malas T.B."/>
            <person name="Moussa E."/>
            <person name="Panigrahi A."/>
            <person name="Vermont S.J."/>
            <person name="Otto T.D."/>
            <person name="Wastling J."/>
            <person name="Pain A."/>
        </authorList>
    </citation>
    <scope>NUCLEOTIDE SEQUENCE</scope>
    <source>
        <strain evidence="14">Liverpool</strain>
    </source>
</reference>
<dbReference type="EMBL" id="LN714475">
    <property type="protein sequence ID" value="CEL64499.1"/>
    <property type="molecule type" value="Genomic_DNA"/>
</dbReference>
<dbReference type="InterPro" id="IPR012677">
    <property type="entry name" value="Nucleotide-bd_a/b_plait_sf"/>
</dbReference>
<evidence type="ECO:0000259" key="12">
    <source>
        <dbReference type="PROSITE" id="PS50102"/>
    </source>
</evidence>
<dbReference type="EMBL" id="FR823381">
    <property type="protein sequence ID" value="CBZ49912.1"/>
    <property type="molecule type" value="Genomic_DNA"/>
</dbReference>
<evidence type="ECO:0000256" key="7">
    <source>
        <dbReference type="ARBA" id="ARBA00023187"/>
    </source>
</evidence>
<evidence type="ECO:0000256" key="9">
    <source>
        <dbReference type="ARBA" id="ARBA00023274"/>
    </source>
</evidence>
<dbReference type="CDD" id="cd12247">
    <property type="entry name" value="RRM2_U1A_like"/>
    <property type="match status" value="1"/>
</dbReference>
<dbReference type="InterPro" id="IPR035979">
    <property type="entry name" value="RBD_domain_sf"/>
</dbReference>
<evidence type="ECO:0000256" key="4">
    <source>
        <dbReference type="ARBA" id="ARBA00022728"/>
    </source>
</evidence>
<evidence type="ECO:0000313" key="13">
    <source>
        <dbReference type="EMBL" id="CBZ49912.1"/>
    </source>
</evidence>
<feature type="compositionally biased region" description="Low complexity" evidence="11">
    <location>
        <begin position="12"/>
        <end position="26"/>
    </location>
</feature>
<comment type="subcellular location">
    <subcellularLocation>
        <location evidence="1">Nucleus</location>
    </subcellularLocation>
</comment>
<dbReference type="Pfam" id="PF00076">
    <property type="entry name" value="RRM_1"/>
    <property type="match status" value="2"/>
</dbReference>
<dbReference type="SUPFAM" id="SSF54928">
    <property type="entry name" value="RNA-binding domain, RBD"/>
    <property type="match status" value="1"/>
</dbReference>
<proteinExistence type="inferred from homology"/>
<dbReference type="CDD" id="cd12246">
    <property type="entry name" value="RRM1_U1A_like"/>
    <property type="match status" value="1"/>
</dbReference>
<dbReference type="GeneID" id="13445961"/>
<reference evidence="15" key="3">
    <citation type="journal article" date="2012" name="PLoS Pathog.">
        <title>Comparative genomics of the apicomplexan parasites Toxoplasma gondii and Neospora caninum: Coccidia differing in host range and transmission strategy.</title>
        <authorList>
            <person name="Reid A.J."/>
            <person name="Vermont S.J."/>
            <person name="Cotton J.A."/>
            <person name="Harris D."/>
            <person name="Hill-Cawthorne G.A."/>
            <person name="Konen-Waisman S."/>
            <person name="Latham S.M."/>
            <person name="Mourier T."/>
            <person name="Norton R."/>
            <person name="Quail M.A."/>
            <person name="Sanders M."/>
            <person name="Shanmugam D."/>
            <person name="Sohal A."/>
            <person name="Wasmuth J.D."/>
            <person name="Brunk B."/>
            <person name="Grigg M.E."/>
            <person name="Howard J.C."/>
            <person name="Parkinson J."/>
            <person name="Roos D.S."/>
            <person name="Trees A.J."/>
            <person name="Berriman M."/>
            <person name="Pain A."/>
            <person name="Wastling J.M."/>
        </authorList>
    </citation>
    <scope>NUCLEOTIDE SEQUENCE [LARGE SCALE GENOMIC DNA]</scope>
    <source>
        <strain evidence="15">Liverpool</strain>
    </source>
</reference>
<evidence type="ECO:0000256" key="1">
    <source>
        <dbReference type="ARBA" id="ARBA00004123"/>
    </source>
</evidence>
<sequence>MAPAAVPPSPGPRAAGSGGRRAPTAPTAAGDVPPNQTLYCNNLNDKLHKQDLQACLYEFFSAYGLVLEVVVRGTNMRGQAFVVFADLSSATAALRAAQGKDFLGKPLRVQYAKTKSDAVLKLNDQYKPRKPNVPRTKVDAGAGAAATKAKDGKATGETGQFSLFIENLPPKATKTSLDILFGQYRGHTESRLIEGRGVAFVDFSTQAQAAVAMQGMQGFKVDPSHPIKISMVEK</sequence>
<keyword evidence="5" id="KW-0677">Repeat</keyword>
<evidence type="ECO:0000256" key="5">
    <source>
        <dbReference type="ARBA" id="ARBA00022737"/>
    </source>
</evidence>
<comment type="similarity">
    <text evidence="2">Belongs to the RRM U1 A/B'' family.</text>
</comment>
<reference evidence="13" key="2">
    <citation type="submission" date="2011-03" db="EMBL/GenBank/DDBJ databases">
        <title>Comparative genomics and transcriptomics of Neospora caninum and Toxoplasma gondii.</title>
        <authorList>
            <person name="Reid A.J."/>
            <person name="Sohal A."/>
            <person name="Harris D."/>
            <person name="Quail M."/>
            <person name="Sanders M."/>
            <person name="Berriman M."/>
            <person name="Wastling J.M."/>
            <person name="Pain A."/>
        </authorList>
    </citation>
    <scope>NUCLEOTIDE SEQUENCE</scope>
    <source>
        <strain evidence="13">Liverpool</strain>
    </source>
</reference>
<dbReference type="VEuPathDB" id="ToxoDB:NCLIV_003960"/>
<name>F0V871_NEOCL</name>
<dbReference type="FunFam" id="3.30.70.330:FF:000029">
    <property type="entry name" value="U2 small nuclear ribonucleoprotein B"/>
    <property type="match status" value="1"/>
</dbReference>
<gene>
    <name evidence="14" type="ORF">BN1204_003960</name>
    <name evidence="13" type="ORF">NCLIV_003960</name>
</gene>
<dbReference type="GO" id="GO:0003723">
    <property type="term" value="F:RNA binding"/>
    <property type="evidence" value="ECO:0007669"/>
    <property type="project" value="UniProtKB-UniRule"/>
</dbReference>
<keyword evidence="7" id="KW-0508">mRNA splicing</keyword>
<reference evidence="13" key="1">
    <citation type="submission" date="2011-02" db="EMBL/GenBank/DDBJ databases">
        <authorList>
            <person name="Aslett M."/>
        </authorList>
    </citation>
    <scope>NUCLEOTIDE SEQUENCE</scope>
    <source>
        <strain evidence="13">Liverpool</strain>
    </source>
</reference>
<keyword evidence="8" id="KW-0539">Nucleus</keyword>
<dbReference type="SMART" id="SM00360">
    <property type="entry name" value="RRM"/>
    <property type="match status" value="2"/>
</dbReference>
<evidence type="ECO:0000256" key="2">
    <source>
        <dbReference type="ARBA" id="ARBA00007243"/>
    </source>
</evidence>
<accession>F0V871</accession>
<dbReference type="Proteomes" id="UP000007494">
    <property type="component" value="Chromosome Ib"/>
</dbReference>
<evidence type="ECO:0000256" key="3">
    <source>
        <dbReference type="ARBA" id="ARBA00022664"/>
    </source>
</evidence>
<dbReference type="GO" id="GO:0005681">
    <property type="term" value="C:spliceosomal complex"/>
    <property type="evidence" value="ECO:0007669"/>
    <property type="project" value="UniProtKB-KW"/>
</dbReference>
<dbReference type="FunCoup" id="F0V871">
    <property type="interactions" value="467"/>
</dbReference>
<feature type="region of interest" description="Disordered" evidence="11">
    <location>
        <begin position="1"/>
        <end position="34"/>
    </location>
</feature>
<evidence type="ECO:0000256" key="11">
    <source>
        <dbReference type="SAM" id="MobiDB-lite"/>
    </source>
</evidence>
<dbReference type="InterPro" id="IPR000504">
    <property type="entry name" value="RRM_dom"/>
</dbReference>
<evidence type="ECO:0000313" key="15">
    <source>
        <dbReference type="Proteomes" id="UP000007494"/>
    </source>
</evidence>
<dbReference type="Gene3D" id="3.30.70.330">
    <property type="match status" value="2"/>
</dbReference>
<dbReference type="GO" id="GO:0006397">
    <property type="term" value="P:mRNA processing"/>
    <property type="evidence" value="ECO:0007669"/>
    <property type="project" value="UniProtKB-KW"/>
</dbReference>
<evidence type="ECO:0000313" key="14">
    <source>
        <dbReference type="EMBL" id="CEL64499.1"/>
    </source>
</evidence>
<dbReference type="FunFam" id="3.30.70.330:FF:000039">
    <property type="entry name" value="U1 small nuclear ribonucleoprotein A"/>
    <property type="match status" value="1"/>
</dbReference>
<dbReference type="eggNOG" id="KOG4206">
    <property type="taxonomic scope" value="Eukaryota"/>
</dbReference>
<dbReference type="PROSITE" id="PS50102">
    <property type="entry name" value="RRM"/>
    <property type="match status" value="2"/>
</dbReference>
<feature type="compositionally biased region" description="Pro residues" evidence="11">
    <location>
        <begin position="1"/>
        <end position="11"/>
    </location>
</feature>
<dbReference type="GO" id="GO:0030532">
    <property type="term" value="C:small nuclear ribonucleoprotein complex"/>
    <property type="evidence" value="ECO:0007669"/>
    <property type="project" value="UniProtKB-ARBA"/>
</dbReference>
<feature type="domain" description="RRM" evidence="12">
    <location>
        <begin position="161"/>
        <end position="234"/>
    </location>
</feature>
<dbReference type="OMA" id="LKKGWVM"/>
<keyword evidence="6 10" id="KW-0694">RNA-binding</keyword>
<dbReference type="OrthoDB" id="277802at2759"/>
<keyword evidence="3" id="KW-0507">mRNA processing</keyword>
<protein>
    <submittedName>
        <fullName evidence="14">U1 small nuclear ribonucleoprotein A,related</fullName>
    </submittedName>
</protein>
<dbReference type="GO" id="GO:0008380">
    <property type="term" value="P:RNA splicing"/>
    <property type="evidence" value="ECO:0007669"/>
    <property type="project" value="UniProtKB-KW"/>
</dbReference>
<keyword evidence="9 14" id="KW-0687">Ribonucleoprotein</keyword>
<evidence type="ECO:0000256" key="6">
    <source>
        <dbReference type="ARBA" id="ARBA00022884"/>
    </source>
</evidence>
<evidence type="ECO:0000256" key="8">
    <source>
        <dbReference type="ARBA" id="ARBA00023242"/>
    </source>
</evidence>
<keyword evidence="15" id="KW-1185">Reference proteome</keyword>
<dbReference type="PANTHER" id="PTHR10501">
    <property type="entry name" value="U1 SMALL NUCLEAR RIBONUCLEOPROTEIN A/U2 SMALL NUCLEAR RIBONUCLEOPROTEIN B"/>
    <property type="match status" value="1"/>
</dbReference>
<evidence type="ECO:0000256" key="10">
    <source>
        <dbReference type="PROSITE-ProRule" id="PRU00176"/>
    </source>
</evidence>
<dbReference type="RefSeq" id="XP_003879947.1">
    <property type="nucleotide sequence ID" value="XM_003879898.1"/>
</dbReference>
<feature type="domain" description="RRM" evidence="12">
    <location>
        <begin position="36"/>
        <end position="114"/>
    </location>
</feature>